<evidence type="ECO:0000313" key="1">
    <source>
        <dbReference type="EMBL" id="MDR6842117.1"/>
    </source>
</evidence>
<dbReference type="Proteomes" id="UP001254759">
    <property type="component" value="Unassembled WGS sequence"/>
</dbReference>
<dbReference type="SUPFAM" id="SSF56954">
    <property type="entry name" value="Outer membrane efflux proteins (OEP)"/>
    <property type="match status" value="1"/>
</dbReference>
<organism evidence="1 2">
    <name type="scientific">Pseudoxanthomonas sacheonensis</name>
    <dbReference type="NCBI Taxonomy" id="443615"/>
    <lineage>
        <taxon>Bacteria</taxon>
        <taxon>Pseudomonadati</taxon>
        <taxon>Pseudomonadota</taxon>
        <taxon>Gammaproteobacteria</taxon>
        <taxon>Lysobacterales</taxon>
        <taxon>Lysobacteraceae</taxon>
        <taxon>Pseudoxanthomonas</taxon>
    </lineage>
</organism>
<dbReference type="EMBL" id="JAVDTT010000002">
    <property type="protein sequence ID" value="MDR6842117.1"/>
    <property type="molecule type" value="Genomic_DNA"/>
</dbReference>
<keyword evidence="2" id="KW-1185">Reference proteome</keyword>
<accession>A0ABU1RTM4</accession>
<sequence length="390" mass="42661">MSAVRPSTQIIWSSAMIPTLLRSSTPSLPEGSRNDGAEGPEVNVASPRFLFFPGKAGECDEKLLTHWWEHAGLEGLATIVQVWLAQSIELSQARLEMEHHTALFSSRHSASPENELEQAMHLLISQIAQFQHTRVSAIAKLATTYARLLILTERVQNADHSINLHQSIADRRSHETGERSPAARLASSPIAELHAFRETLNGERNAILLALSEQLCEPASITRTRTAAHCLPPSMAVLPMVGSPEDLTLRRPDLVALDHAMMREESIGPSAAFELRQAQLNYERACLMATTTVEQAINRMVTACSSLIPARACAANADATARAAQSALRKGNADTESVSHAHVNRFNFNDREIVVRGETYLALIQLFQALGGGWESENFMHGEKSLEGAA</sequence>
<name>A0ABU1RTM4_9GAMM</name>
<dbReference type="PANTHER" id="PTHR30203:SF30">
    <property type="entry name" value="OUTER MEMBRANE PROTEIN-RELATED"/>
    <property type="match status" value="1"/>
</dbReference>
<dbReference type="Gene3D" id="1.20.1600.10">
    <property type="entry name" value="Outer membrane efflux proteins (OEP)"/>
    <property type="match status" value="1"/>
</dbReference>
<evidence type="ECO:0000313" key="2">
    <source>
        <dbReference type="Proteomes" id="UP001254759"/>
    </source>
</evidence>
<dbReference type="RefSeq" id="WP_310093549.1">
    <property type="nucleotide sequence ID" value="NZ_JAVDTT010000002.1"/>
</dbReference>
<reference evidence="1 2" key="1">
    <citation type="submission" date="2023-07" db="EMBL/GenBank/DDBJ databases">
        <title>Sorghum-associated microbial communities from plants grown in Nebraska, USA.</title>
        <authorList>
            <person name="Schachtman D."/>
        </authorList>
    </citation>
    <scope>NUCLEOTIDE SEQUENCE [LARGE SCALE GENOMIC DNA]</scope>
    <source>
        <strain evidence="1 2">BE107</strain>
    </source>
</reference>
<comment type="caution">
    <text evidence="1">The sequence shown here is derived from an EMBL/GenBank/DDBJ whole genome shotgun (WGS) entry which is preliminary data.</text>
</comment>
<gene>
    <name evidence="1" type="ORF">J2W94_002402</name>
</gene>
<dbReference type="PANTHER" id="PTHR30203">
    <property type="entry name" value="OUTER MEMBRANE CATION EFFLUX PROTEIN"/>
    <property type="match status" value="1"/>
</dbReference>
<dbReference type="InterPro" id="IPR010131">
    <property type="entry name" value="MdtP/NodT-like"/>
</dbReference>
<protein>
    <submittedName>
        <fullName evidence="1">Uncharacterized protein</fullName>
    </submittedName>
</protein>
<proteinExistence type="predicted"/>